<reference evidence="1" key="1">
    <citation type="submission" date="2019-04" db="EMBL/GenBank/DDBJ databases">
        <title>Microbes associate with the intestines of laboratory mice.</title>
        <authorList>
            <person name="Navarre W."/>
            <person name="Wong E."/>
            <person name="Huang K."/>
            <person name="Tropini C."/>
            <person name="Ng K."/>
            <person name="Yu B."/>
        </authorList>
    </citation>
    <scope>NUCLEOTIDE SEQUENCE</scope>
    <source>
        <strain evidence="1">NM04_E33</strain>
    </source>
</reference>
<evidence type="ECO:0000313" key="2">
    <source>
        <dbReference type="Proteomes" id="UP000306319"/>
    </source>
</evidence>
<evidence type="ECO:0000313" key="1">
    <source>
        <dbReference type="EMBL" id="TGY79516.1"/>
    </source>
</evidence>
<protein>
    <submittedName>
        <fullName evidence="1">tRNA (Adenosine(37)-N6)-threonylcarbamoyltransferase complex ATPase subunit type 1 TsaE</fullName>
    </submittedName>
</protein>
<organism evidence="1 2">
    <name type="scientific">Lepagella muris</name>
    <dbReference type="NCBI Taxonomy" id="3032870"/>
    <lineage>
        <taxon>Bacteria</taxon>
        <taxon>Pseudomonadati</taxon>
        <taxon>Bacteroidota</taxon>
        <taxon>Bacteroidia</taxon>
        <taxon>Bacteroidales</taxon>
        <taxon>Muribaculaceae</taxon>
        <taxon>Lepagella</taxon>
    </lineage>
</organism>
<keyword evidence="2" id="KW-1185">Reference proteome</keyword>
<gene>
    <name evidence="1" type="primary">tsaE</name>
    <name evidence="1" type="ORF">E5331_05755</name>
</gene>
<sequence>MELIFTLQQLPDAARDFIKAMGDNRLFAFNGDMGAGKTTFITEVCRQLGAADDSGSPTFSIVNEYLASDGKPIYHFDFYRIDSPQEALDLGAEDYFYSGHLCLMEWAERIGDLLPEETVEVSISELPDGSRKIEW</sequence>
<accession>A0AC61RL19</accession>
<comment type="caution">
    <text evidence="1">The sequence shown here is derived from an EMBL/GenBank/DDBJ whole genome shotgun (WGS) entry which is preliminary data.</text>
</comment>
<proteinExistence type="predicted"/>
<dbReference type="EMBL" id="SRYB01000006">
    <property type="protein sequence ID" value="TGY79516.1"/>
    <property type="molecule type" value="Genomic_DNA"/>
</dbReference>
<name>A0AC61RL19_9BACT</name>
<dbReference type="Proteomes" id="UP000306319">
    <property type="component" value="Unassembled WGS sequence"/>
</dbReference>